<dbReference type="AlphaFoldDB" id="A0A836CR06"/>
<proteinExistence type="predicted"/>
<dbReference type="GO" id="GO:0003924">
    <property type="term" value="F:GTPase activity"/>
    <property type="evidence" value="ECO:0007669"/>
    <property type="project" value="InterPro"/>
</dbReference>
<evidence type="ECO:0000313" key="5">
    <source>
        <dbReference type="Proteomes" id="UP000664859"/>
    </source>
</evidence>
<dbReference type="SMART" id="SM00176">
    <property type="entry name" value="RAN"/>
    <property type="match status" value="1"/>
</dbReference>
<dbReference type="Gene3D" id="3.40.50.300">
    <property type="entry name" value="P-loop containing nucleotide triphosphate hydrolases"/>
    <property type="match status" value="1"/>
</dbReference>
<dbReference type="FunFam" id="3.40.50.300:FF:001447">
    <property type="entry name" value="Ras-related protein Rab-1B"/>
    <property type="match status" value="1"/>
</dbReference>
<dbReference type="GO" id="GO:0005525">
    <property type="term" value="F:GTP binding"/>
    <property type="evidence" value="ECO:0007669"/>
    <property type="project" value="UniProtKB-KW"/>
</dbReference>
<dbReference type="NCBIfam" id="TIGR00231">
    <property type="entry name" value="small_GTP"/>
    <property type="match status" value="1"/>
</dbReference>
<organism evidence="4 5">
    <name type="scientific">Tribonema minus</name>
    <dbReference type="NCBI Taxonomy" id="303371"/>
    <lineage>
        <taxon>Eukaryota</taxon>
        <taxon>Sar</taxon>
        <taxon>Stramenopiles</taxon>
        <taxon>Ochrophyta</taxon>
        <taxon>PX clade</taxon>
        <taxon>Xanthophyceae</taxon>
        <taxon>Tribonematales</taxon>
        <taxon>Tribonemataceae</taxon>
        <taxon>Tribonema</taxon>
    </lineage>
</organism>
<dbReference type="SMART" id="SM00175">
    <property type="entry name" value="RAB"/>
    <property type="match status" value="1"/>
</dbReference>
<evidence type="ECO:0000256" key="1">
    <source>
        <dbReference type="ARBA" id="ARBA00022741"/>
    </source>
</evidence>
<accession>A0A836CR06</accession>
<dbReference type="SUPFAM" id="SSF52540">
    <property type="entry name" value="P-loop containing nucleoside triphosphate hydrolases"/>
    <property type="match status" value="1"/>
</dbReference>
<name>A0A836CR06_9STRA</name>
<dbReference type="InterPro" id="IPR001806">
    <property type="entry name" value="Small_GTPase"/>
</dbReference>
<keyword evidence="5" id="KW-1185">Reference proteome</keyword>
<keyword evidence="1" id="KW-0547">Nucleotide-binding</keyword>
<dbReference type="PROSITE" id="PS51421">
    <property type="entry name" value="RAS"/>
    <property type="match status" value="1"/>
</dbReference>
<reference evidence="4" key="1">
    <citation type="submission" date="2021-02" db="EMBL/GenBank/DDBJ databases">
        <title>First Annotated Genome of the Yellow-green Alga Tribonema minus.</title>
        <authorList>
            <person name="Mahan K.M."/>
        </authorList>
    </citation>
    <scope>NUCLEOTIDE SEQUENCE</scope>
    <source>
        <strain evidence="4">UTEX B ZZ1240</strain>
    </source>
</reference>
<dbReference type="InterPro" id="IPR005225">
    <property type="entry name" value="Small_GTP-bd"/>
</dbReference>
<dbReference type="SMART" id="SM00173">
    <property type="entry name" value="RAS"/>
    <property type="match status" value="1"/>
</dbReference>
<protein>
    <submittedName>
        <fullName evidence="4">RJL, ras superfamily GTPase</fullName>
    </submittedName>
</protein>
<comment type="caution">
    <text evidence="4">The sequence shown here is derived from an EMBL/GenBank/DDBJ whole genome shotgun (WGS) entry which is preliminary data.</text>
</comment>
<dbReference type="PRINTS" id="PR00449">
    <property type="entry name" value="RASTRNSFRMNG"/>
</dbReference>
<dbReference type="EMBL" id="JAFCMP010000005">
    <property type="protein sequence ID" value="KAG5192461.1"/>
    <property type="molecule type" value="Genomic_DNA"/>
</dbReference>
<dbReference type="PANTHER" id="PTHR47977">
    <property type="entry name" value="RAS-RELATED PROTEIN RAB"/>
    <property type="match status" value="1"/>
</dbReference>
<dbReference type="InterPro" id="IPR027417">
    <property type="entry name" value="P-loop_NTPase"/>
</dbReference>
<dbReference type="Proteomes" id="UP000664859">
    <property type="component" value="Unassembled WGS sequence"/>
</dbReference>
<evidence type="ECO:0000313" key="4">
    <source>
        <dbReference type="EMBL" id="KAG5192461.1"/>
    </source>
</evidence>
<dbReference type="Pfam" id="PF00071">
    <property type="entry name" value="Ras"/>
    <property type="match status" value="1"/>
</dbReference>
<dbReference type="CDD" id="cd04119">
    <property type="entry name" value="RJL"/>
    <property type="match status" value="1"/>
</dbReference>
<feature type="region of interest" description="Disordered" evidence="3">
    <location>
        <begin position="1"/>
        <end position="20"/>
    </location>
</feature>
<dbReference type="InterPro" id="IPR050227">
    <property type="entry name" value="Rab"/>
</dbReference>
<dbReference type="OrthoDB" id="9989112at2759"/>
<gene>
    <name evidence="4" type="ORF">JKP88DRAFT_293149</name>
</gene>
<dbReference type="SMART" id="SM00174">
    <property type="entry name" value="RHO"/>
    <property type="match status" value="1"/>
</dbReference>
<dbReference type="PROSITE" id="PS51419">
    <property type="entry name" value="RAB"/>
    <property type="match status" value="1"/>
</dbReference>
<keyword evidence="2" id="KW-0342">GTP-binding</keyword>
<sequence length="211" mass="23850">MAAAVQQLRTDPAAGGRRRSRGIDDLYTTRAAEAPQKKHWCVRIKIISMGSLATGKSCLIKRFCEERFVTKYISTIGIDYGVKPVTVRGQQVRVNFWDLSGHPDFFEIRNEFYKDSQGALLVFDVSRRESFEELQDWLSEAAKFGAQGMPVVVCANKVDKKRAVTEEEGQRWARERGYPYFETSANSGANVAAVFGRLFEAAFDKMQQEST</sequence>
<evidence type="ECO:0000256" key="3">
    <source>
        <dbReference type="SAM" id="MobiDB-lite"/>
    </source>
</evidence>
<evidence type="ECO:0000256" key="2">
    <source>
        <dbReference type="ARBA" id="ARBA00023134"/>
    </source>
</evidence>